<feature type="region of interest" description="Disordered" evidence="3">
    <location>
        <begin position="235"/>
        <end position="328"/>
    </location>
</feature>
<dbReference type="PANTHER" id="PTHR15963:SF3">
    <property type="entry name" value="PROTEIN TAMALIN"/>
    <property type="match status" value="1"/>
</dbReference>
<dbReference type="EMBL" id="JAINUG010000020">
    <property type="protein sequence ID" value="KAJ8412233.1"/>
    <property type="molecule type" value="Genomic_DNA"/>
</dbReference>
<evidence type="ECO:0000256" key="1">
    <source>
        <dbReference type="ARBA" id="ARBA00004496"/>
    </source>
</evidence>
<dbReference type="CDD" id="cd06713">
    <property type="entry name" value="PDZ_tamalin_CYTIP-like"/>
    <property type="match status" value="1"/>
</dbReference>
<accession>A0AAD7T1E0</accession>
<sequence>MKNMSFWRLEKWSSNRPEHRTPCPGSAAMHLPSSKSDNSKNMVSTNSSLDVYNYKTLAYSGGTLPRNHRTTWNSVTRSPEQHRKVVVLEKEDEEAFGFEIQTYGLHHADETSVEMCTFVCKVHTDSPAHRAGLRVGDTISGVNEASVDGFRHQEIVQLIRSCGNTIRLETVYSDSIRKAELEARLQYLRQTLWEKRDEYECLMKQEQKLLCGILTNEEGVCKSKALACPSPVPGPAHFPSSSTDRVGLTAENGPPNRAYQGDSAVEQPPGGNRTASSLLATAKTHLTRSASTRSYRGAAGPSVFSGKQGSGSQVHYGSLPRKTKQNSFRRHLVRLIPGLSQPLEEDENKL</sequence>
<dbReference type="Pfam" id="PF00595">
    <property type="entry name" value="PDZ"/>
    <property type="match status" value="1"/>
</dbReference>
<comment type="caution">
    <text evidence="5">The sequence shown here is derived from an EMBL/GenBank/DDBJ whole genome shotgun (WGS) entry which is preliminary data.</text>
</comment>
<feature type="region of interest" description="Disordered" evidence="3">
    <location>
        <begin position="15"/>
        <end position="42"/>
    </location>
</feature>
<dbReference type="Gene3D" id="2.30.42.10">
    <property type="match status" value="1"/>
</dbReference>
<keyword evidence="6" id="KW-1185">Reference proteome</keyword>
<dbReference type="GO" id="GO:0005737">
    <property type="term" value="C:cytoplasm"/>
    <property type="evidence" value="ECO:0007669"/>
    <property type="project" value="UniProtKB-SubCell"/>
</dbReference>
<evidence type="ECO:0000256" key="3">
    <source>
        <dbReference type="SAM" id="MobiDB-lite"/>
    </source>
</evidence>
<name>A0AAD7T1E0_9TELE</name>
<keyword evidence="2" id="KW-0963">Cytoplasm</keyword>
<evidence type="ECO:0000259" key="4">
    <source>
        <dbReference type="PROSITE" id="PS50106"/>
    </source>
</evidence>
<feature type="domain" description="PDZ" evidence="4">
    <location>
        <begin position="85"/>
        <end position="174"/>
    </location>
</feature>
<feature type="compositionally biased region" description="Polar residues" evidence="3">
    <location>
        <begin position="305"/>
        <end position="315"/>
    </location>
</feature>
<proteinExistence type="predicted"/>
<dbReference type="PANTHER" id="PTHR15963">
    <property type="entry name" value="GENERAL RECEPTOR FOR PHOSPHOINOSITIDES 1-ASSOCIATED SCAFFOLD PROTEIN-RELATED"/>
    <property type="match status" value="1"/>
</dbReference>
<dbReference type="InterPro" id="IPR001478">
    <property type="entry name" value="PDZ"/>
</dbReference>
<protein>
    <recommendedName>
        <fullName evidence="4">PDZ domain-containing protein</fullName>
    </recommendedName>
</protein>
<reference evidence="5" key="1">
    <citation type="journal article" date="2023" name="Science">
        <title>Genome structures resolve the early diversification of teleost fishes.</title>
        <authorList>
            <person name="Parey E."/>
            <person name="Louis A."/>
            <person name="Montfort J."/>
            <person name="Bouchez O."/>
            <person name="Roques C."/>
            <person name="Iampietro C."/>
            <person name="Lluch J."/>
            <person name="Castinel A."/>
            <person name="Donnadieu C."/>
            <person name="Desvignes T."/>
            <person name="Floi Bucao C."/>
            <person name="Jouanno E."/>
            <person name="Wen M."/>
            <person name="Mejri S."/>
            <person name="Dirks R."/>
            <person name="Jansen H."/>
            <person name="Henkel C."/>
            <person name="Chen W.J."/>
            <person name="Zahm M."/>
            <person name="Cabau C."/>
            <person name="Klopp C."/>
            <person name="Thompson A.W."/>
            <person name="Robinson-Rechavi M."/>
            <person name="Braasch I."/>
            <person name="Lecointre G."/>
            <person name="Bobe J."/>
            <person name="Postlethwait J.H."/>
            <person name="Berthelot C."/>
            <person name="Roest Crollius H."/>
            <person name="Guiguen Y."/>
        </authorList>
    </citation>
    <scope>NUCLEOTIDE SEQUENCE</scope>
    <source>
        <strain evidence="5">NC1722</strain>
    </source>
</reference>
<dbReference type="PROSITE" id="PS50106">
    <property type="entry name" value="PDZ"/>
    <property type="match status" value="1"/>
</dbReference>
<dbReference type="AlphaFoldDB" id="A0AAD7T1E0"/>
<comment type="subcellular location">
    <subcellularLocation>
        <location evidence="1">Cytoplasm</location>
    </subcellularLocation>
</comment>
<evidence type="ECO:0000313" key="5">
    <source>
        <dbReference type="EMBL" id="KAJ8412233.1"/>
    </source>
</evidence>
<dbReference type="InterPro" id="IPR052122">
    <property type="entry name" value="Intracell_Traff_Signaling_Reg"/>
</dbReference>
<dbReference type="SUPFAM" id="SSF50156">
    <property type="entry name" value="PDZ domain-like"/>
    <property type="match status" value="1"/>
</dbReference>
<feature type="compositionally biased region" description="Polar residues" evidence="3">
    <location>
        <begin position="33"/>
        <end position="42"/>
    </location>
</feature>
<gene>
    <name evidence="5" type="ORF">AAFF_G00145000</name>
</gene>
<evidence type="ECO:0000256" key="2">
    <source>
        <dbReference type="ARBA" id="ARBA00022490"/>
    </source>
</evidence>
<dbReference type="InterPro" id="IPR036034">
    <property type="entry name" value="PDZ_sf"/>
</dbReference>
<organism evidence="5 6">
    <name type="scientific">Aldrovandia affinis</name>
    <dbReference type="NCBI Taxonomy" id="143900"/>
    <lineage>
        <taxon>Eukaryota</taxon>
        <taxon>Metazoa</taxon>
        <taxon>Chordata</taxon>
        <taxon>Craniata</taxon>
        <taxon>Vertebrata</taxon>
        <taxon>Euteleostomi</taxon>
        <taxon>Actinopterygii</taxon>
        <taxon>Neopterygii</taxon>
        <taxon>Teleostei</taxon>
        <taxon>Notacanthiformes</taxon>
        <taxon>Halosauridae</taxon>
        <taxon>Aldrovandia</taxon>
    </lineage>
</organism>
<evidence type="ECO:0000313" key="6">
    <source>
        <dbReference type="Proteomes" id="UP001221898"/>
    </source>
</evidence>
<dbReference type="Proteomes" id="UP001221898">
    <property type="component" value="Unassembled WGS sequence"/>
</dbReference>
<dbReference type="SMART" id="SM00228">
    <property type="entry name" value="PDZ"/>
    <property type="match status" value="1"/>
</dbReference>